<evidence type="ECO:0000256" key="1">
    <source>
        <dbReference type="SAM" id="MobiDB-lite"/>
    </source>
</evidence>
<dbReference type="Proteomes" id="UP000233551">
    <property type="component" value="Unassembled WGS sequence"/>
</dbReference>
<evidence type="ECO:0000313" key="3">
    <source>
        <dbReference type="Proteomes" id="UP000233551"/>
    </source>
</evidence>
<feature type="non-terminal residue" evidence="2">
    <location>
        <position position="55"/>
    </location>
</feature>
<proteinExistence type="predicted"/>
<gene>
    <name evidence="2" type="ORF">CRG98_002882</name>
</gene>
<comment type="caution">
    <text evidence="2">The sequence shown here is derived from an EMBL/GenBank/DDBJ whole genome shotgun (WGS) entry which is preliminary data.</text>
</comment>
<organism evidence="2 3">
    <name type="scientific">Punica granatum</name>
    <name type="common">Pomegranate</name>
    <dbReference type="NCBI Taxonomy" id="22663"/>
    <lineage>
        <taxon>Eukaryota</taxon>
        <taxon>Viridiplantae</taxon>
        <taxon>Streptophyta</taxon>
        <taxon>Embryophyta</taxon>
        <taxon>Tracheophyta</taxon>
        <taxon>Spermatophyta</taxon>
        <taxon>Magnoliopsida</taxon>
        <taxon>eudicotyledons</taxon>
        <taxon>Gunneridae</taxon>
        <taxon>Pentapetalae</taxon>
        <taxon>rosids</taxon>
        <taxon>malvids</taxon>
        <taxon>Myrtales</taxon>
        <taxon>Lythraceae</taxon>
        <taxon>Punica</taxon>
    </lineage>
</organism>
<accession>A0A2I0L7M6</accession>
<protein>
    <submittedName>
        <fullName evidence="2">Uncharacterized protein</fullName>
    </submittedName>
</protein>
<keyword evidence="3" id="KW-1185">Reference proteome</keyword>
<reference evidence="2 3" key="1">
    <citation type="submission" date="2017-11" db="EMBL/GenBank/DDBJ databases">
        <title>De-novo sequencing of pomegranate (Punica granatum L.) genome.</title>
        <authorList>
            <person name="Akparov Z."/>
            <person name="Amiraslanov A."/>
            <person name="Hajiyeva S."/>
            <person name="Abbasov M."/>
            <person name="Kaur K."/>
            <person name="Hamwieh A."/>
            <person name="Solovyev V."/>
            <person name="Salamov A."/>
            <person name="Braich B."/>
            <person name="Kosarev P."/>
            <person name="Mahmoud A."/>
            <person name="Hajiyev E."/>
            <person name="Babayeva S."/>
            <person name="Izzatullayeva V."/>
            <person name="Mammadov A."/>
            <person name="Mammadov A."/>
            <person name="Sharifova S."/>
            <person name="Ojaghi J."/>
            <person name="Eynullazada K."/>
            <person name="Bayramov B."/>
            <person name="Abdulazimova A."/>
            <person name="Shahmuradov I."/>
        </authorList>
    </citation>
    <scope>NUCLEOTIDE SEQUENCE [LARGE SCALE GENOMIC DNA]</scope>
    <source>
        <strain evidence="3">cv. AG2017</strain>
        <tissue evidence="2">Leaf</tissue>
    </source>
</reference>
<dbReference type="AlphaFoldDB" id="A0A2I0L7M6"/>
<feature type="region of interest" description="Disordered" evidence="1">
    <location>
        <begin position="21"/>
        <end position="42"/>
    </location>
</feature>
<dbReference type="EMBL" id="PGOL01000110">
    <property type="protein sequence ID" value="PKI76714.1"/>
    <property type="molecule type" value="Genomic_DNA"/>
</dbReference>
<dbReference type="STRING" id="22663.A0A2I0L7M6"/>
<evidence type="ECO:0000313" key="2">
    <source>
        <dbReference type="EMBL" id="PKI76714.1"/>
    </source>
</evidence>
<sequence>MALVRERRQINLRLPLPELSERHPRFPLPLPPSAAGTASSSISVSDLEKLHVLGH</sequence>
<name>A0A2I0L7M6_PUNGR</name>